<sequence>MDIKLKKSCFIISLDFELYWGVQHRLSLEESKNILLNTRSAIPKILNIFIENDIHATWATVGFLFFETKDELLNSLPNRIPQYKNYRLSSYRNITNIGCNEKEDPFHFAPSLIKQIASTNHQEIGTHTLSHYYCLEESQDSDMFRDDLAVAMNIARKYDIQIKSIIFPKNQINTNYLPICAEFGIMSYRQNQDNWIYLERDTNSDSLLIRGIRLLDNYINITGYNSNFMTYEPNKYPIAIPASRLLKPYAKEPSWLLAMKIHRILSDMTYAAKNSLIYHLWWHPHNFGQHTEQNLIILDNILQHYNILKSEYGMESLNMNEISQRVINGEA</sequence>
<organism evidence="2 3">
    <name type="scientific">Desulfobacca acetoxidans (strain ATCC 700848 / DSM 11109 / ASRB2)</name>
    <dbReference type="NCBI Taxonomy" id="880072"/>
    <lineage>
        <taxon>Bacteria</taxon>
        <taxon>Pseudomonadati</taxon>
        <taxon>Thermodesulfobacteriota</taxon>
        <taxon>Desulfobaccia</taxon>
        <taxon>Desulfobaccales</taxon>
        <taxon>Desulfobaccaceae</taxon>
        <taxon>Desulfobacca</taxon>
    </lineage>
</organism>
<protein>
    <submittedName>
        <fullName evidence="2">Polysaccharide deacetylase</fullName>
    </submittedName>
</protein>
<dbReference type="InterPro" id="IPR011330">
    <property type="entry name" value="Glyco_hydro/deAcase_b/a-brl"/>
</dbReference>
<dbReference type="AlphaFoldDB" id="F2NED4"/>
<dbReference type="Gene3D" id="3.20.20.370">
    <property type="entry name" value="Glycoside hydrolase/deacetylase"/>
    <property type="match status" value="1"/>
</dbReference>
<reference evidence="3" key="2">
    <citation type="submission" date="2011-03" db="EMBL/GenBank/DDBJ databases">
        <title>The complete genome of Desulfobacca acetoxidans DSM 11109.</title>
        <authorList>
            <consortium name="US DOE Joint Genome Institute (JGI-PGF)"/>
            <person name="Lucas S."/>
            <person name="Copeland A."/>
            <person name="Lapidus A."/>
            <person name="Bruce D."/>
            <person name="Goodwin L."/>
            <person name="Pitluck S."/>
            <person name="Peters L."/>
            <person name="Kyrpides N."/>
            <person name="Mavromatis K."/>
            <person name="Ivanova N."/>
            <person name="Ovchinnikova G."/>
            <person name="Teshima H."/>
            <person name="Detter J.C."/>
            <person name="Han C."/>
            <person name="Land M."/>
            <person name="Hauser L."/>
            <person name="Markowitz V."/>
            <person name="Cheng J.-F."/>
            <person name="Hugenholtz P."/>
            <person name="Woyke T."/>
            <person name="Wu D."/>
            <person name="Spring S."/>
            <person name="Schueler E."/>
            <person name="Brambilla E."/>
            <person name="Klenk H.-P."/>
            <person name="Eisen J.A."/>
        </authorList>
    </citation>
    <scope>NUCLEOTIDE SEQUENCE [LARGE SCALE GENOMIC DNA]</scope>
    <source>
        <strain evidence="3">ATCC 700848 / DSM 11109 / ASRB2</strain>
    </source>
</reference>
<dbReference type="GO" id="GO:0016810">
    <property type="term" value="F:hydrolase activity, acting on carbon-nitrogen (but not peptide) bonds"/>
    <property type="evidence" value="ECO:0007669"/>
    <property type="project" value="InterPro"/>
</dbReference>
<dbReference type="EMBL" id="CP002629">
    <property type="protein sequence ID" value="AEB08124.1"/>
    <property type="molecule type" value="Genomic_DNA"/>
</dbReference>
<dbReference type="STRING" id="880072.Desac_0232"/>
<proteinExistence type="predicted"/>
<dbReference type="InterPro" id="IPR002509">
    <property type="entry name" value="NODB_dom"/>
</dbReference>
<evidence type="ECO:0000313" key="3">
    <source>
        <dbReference type="Proteomes" id="UP000000483"/>
    </source>
</evidence>
<dbReference type="SUPFAM" id="SSF88713">
    <property type="entry name" value="Glycoside hydrolase/deacetylase"/>
    <property type="match status" value="1"/>
</dbReference>
<dbReference type="eggNOG" id="COG0726">
    <property type="taxonomic scope" value="Bacteria"/>
</dbReference>
<evidence type="ECO:0000259" key="1">
    <source>
        <dbReference type="Pfam" id="PF01522"/>
    </source>
</evidence>
<gene>
    <name evidence="2" type="ordered locus">Desac_0232</name>
</gene>
<keyword evidence="3" id="KW-1185">Reference proteome</keyword>
<dbReference type="GO" id="GO:0005975">
    <property type="term" value="P:carbohydrate metabolic process"/>
    <property type="evidence" value="ECO:0007669"/>
    <property type="project" value="InterPro"/>
</dbReference>
<evidence type="ECO:0000313" key="2">
    <source>
        <dbReference type="EMBL" id="AEB08124.1"/>
    </source>
</evidence>
<dbReference type="CDD" id="cd10929">
    <property type="entry name" value="CE4_u5"/>
    <property type="match status" value="1"/>
</dbReference>
<accession>F2NED4</accession>
<dbReference type="RefSeq" id="WP_013705237.1">
    <property type="nucleotide sequence ID" value="NC_015388.1"/>
</dbReference>
<dbReference type="Proteomes" id="UP000000483">
    <property type="component" value="Chromosome"/>
</dbReference>
<reference evidence="2 3" key="1">
    <citation type="journal article" date="2011" name="Stand. Genomic Sci.">
        <title>Complete genome sequence of the acetate-degrading sulfate reducer Desulfobacca acetoxidans type strain (ASRB2).</title>
        <authorList>
            <person name="Goker M."/>
            <person name="Teshima H."/>
            <person name="Lapidus A."/>
            <person name="Nolan M."/>
            <person name="Lucas S."/>
            <person name="Hammon N."/>
            <person name="Deshpande S."/>
            <person name="Cheng J.F."/>
            <person name="Tapia R."/>
            <person name="Han C."/>
            <person name="Goodwin L."/>
            <person name="Pitluck S."/>
            <person name="Huntemann M."/>
            <person name="Liolios K."/>
            <person name="Ivanova N."/>
            <person name="Pagani I."/>
            <person name="Mavromatis K."/>
            <person name="Ovchinikova G."/>
            <person name="Pati A."/>
            <person name="Chen A."/>
            <person name="Palaniappan K."/>
            <person name="Land M."/>
            <person name="Hauser L."/>
            <person name="Brambilla E.M."/>
            <person name="Rohde M."/>
            <person name="Spring S."/>
            <person name="Detter J.C."/>
            <person name="Woyke T."/>
            <person name="Bristow J."/>
            <person name="Eisen J.A."/>
            <person name="Markowitz V."/>
            <person name="Hugenholtz P."/>
            <person name="Kyrpides N.C."/>
            <person name="Klenk H.P."/>
        </authorList>
    </citation>
    <scope>NUCLEOTIDE SEQUENCE [LARGE SCALE GENOMIC DNA]</scope>
    <source>
        <strain evidence="3">ATCC 700848 / DSM 11109 / ASRB2</strain>
    </source>
</reference>
<name>F2NED4_DESAR</name>
<feature type="domain" description="NodB homology" evidence="1">
    <location>
        <begin position="40"/>
        <end position="185"/>
    </location>
</feature>
<dbReference type="Pfam" id="PF01522">
    <property type="entry name" value="Polysacc_deac_1"/>
    <property type="match status" value="1"/>
</dbReference>
<dbReference type="OrthoDB" id="7836272at2"/>
<dbReference type="HOGENOM" id="CLU_071509_0_0_7"/>
<dbReference type="KEGG" id="dao:Desac_0232"/>